<accession>A0A8J6LA09</accession>
<proteinExistence type="predicted"/>
<evidence type="ECO:0000313" key="2">
    <source>
        <dbReference type="Proteomes" id="UP000719412"/>
    </source>
</evidence>
<gene>
    <name evidence="1" type="ORF">GEV33_008522</name>
</gene>
<organism evidence="1 2">
    <name type="scientific">Tenebrio molitor</name>
    <name type="common">Yellow mealworm beetle</name>
    <dbReference type="NCBI Taxonomy" id="7067"/>
    <lineage>
        <taxon>Eukaryota</taxon>
        <taxon>Metazoa</taxon>
        <taxon>Ecdysozoa</taxon>
        <taxon>Arthropoda</taxon>
        <taxon>Hexapoda</taxon>
        <taxon>Insecta</taxon>
        <taxon>Pterygota</taxon>
        <taxon>Neoptera</taxon>
        <taxon>Endopterygota</taxon>
        <taxon>Coleoptera</taxon>
        <taxon>Polyphaga</taxon>
        <taxon>Cucujiformia</taxon>
        <taxon>Tenebrionidae</taxon>
        <taxon>Tenebrio</taxon>
    </lineage>
</organism>
<keyword evidence="2" id="KW-1185">Reference proteome</keyword>
<protein>
    <submittedName>
        <fullName evidence="1">Uncharacterized protein</fullName>
    </submittedName>
</protein>
<evidence type="ECO:0000313" key="1">
    <source>
        <dbReference type="EMBL" id="KAH0814269.1"/>
    </source>
</evidence>
<sequence length="215" mass="23534">MPLLGFLARHRTFFDDDIDRPELVFAVGNATKSKYHPGCVVGDVDKRTGTVPVYFFHNEQERDVCVDDVIYHHGNLMMLKASFCRRGKVYTGTVYGNDSPKYDGEPRTFFVKVSKKEVVSVPVKNVFLTRRKIGTGGQLCAGNLISSDPSILLEPLGAVVRGIAGEGIRPALNYSLANQTDVSLETKTLLPRQLLISRSRSAVLAALFAGGGCNI</sequence>
<dbReference type="EMBL" id="JABDTM020024455">
    <property type="protein sequence ID" value="KAH0814269.1"/>
    <property type="molecule type" value="Genomic_DNA"/>
</dbReference>
<dbReference type="AlphaFoldDB" id="A0A8J6LA09"/>
<reference evidence="1" key="1">
    <citation type="journal article" date="2020" name="J Insects Food Feed">
        <title>The yellow mealworm (Tenebrio molitor) genome: a resource for the emerging insects as food and feed industry.</title>
        <authorList>
            <person name="Eriksson T."/>
            <person name="Andere A."/>
            <person name="Kelstrup H."/>
            <person name="Emery V."/>
            <person name="Picard C."/>
        </authorList>
    </citation>
    <scope>NUCLEOTIDE SEQUENCE</scope>
    <source>
        <strain evidence="1">Stoneville</strain>
        <tissue evidence="1">Whole head</tissue>
    </source>
</reference>
<reference evidence="1" key="2">
    <citation type="submission" date="2021-08" db="EMBL/GenBank/DDBJ databases">
        <authorList>
            <person name="Eriksson T."/>
        </authorList>
    </citation>
    <scope>NUCLEOTIDE SEQUENCE</scope>
    <source>
        <strain evidence="1">Stoneville</strain>
        <tissue evidence="1">Whole head</tissue>
    </source>
</reference>
<dbReference type="Proteomes" id="UP000719412">
    <property type="component" value="Unassembled WGS sequence"/>
</dbReference>
<name>A0A8J6LA09_TENMO</name>
<comment type="caution">
    <text evidence="1">The sequence shown here is derived from an EMBL/GenBank/DDBJ whole genome shotgun (WGS) entry which is preliminary data.</text>
</comment>